<accession>A0A1I6PZ76</accession>
<dbReference type="AlphaFoldDB" id="A0A1I6PZ76"/>
<dbReference type="Proteomes" id="UP000198785">
    <property type="component" value="Unassembled WGS sequence"/>
</dbReference>
<feature type="region of interest" description="Disordered" evidence="1">
    <location>
        <begin position="21"/>
        <end position="40"/>
    </location>
</feature>
<keyword evidence="3" id="KW-1185">Reference proteome</keyword>
<sequence length="40" mass="4444">MRHCEERSEEAICIFAITPAQSGTSRPRNDGDGKLFGISY</sequence>
<evidence type="ECO:0000313" key="2">
    <source>
        <dbReference type="EMBL" id="SFS45516.1"/>
    </source>
</evidence>
<evidence type="ECO:0000313" key="3">
    <source>
        <dbReference type="Proteomes" id="UP000198785"/>
    </source>
</evidence>
<dbReference type="EMBL" id="FOZZ01000002">
    <property type="protein sequence ID" value="SFS45516.1"/>
    <property type="molecule type" value="Genomic_DNA"/>
</dbReference>
<name>A0A1I6PZ76_9SPHI</name>
<protein>
    <submittedName>
        <fullName evidence="2">Uncharacterized protein</fullName>
    </submittedName>
</protein>
<reference evidence="2 3" key="1">
    <citation type="submission" date="2016-10" db="EMBL/GenBank/DDBJ databases">
        <authorList>
            <person name="de Groot N.N."/>
        </authorList>
    </citation>
    <scope>NUCLEOTIDE SEQUENCE [LARGE SCALE GENOMIC DNA]</scope>
    <source>
        <strain evidence="2 3">DSM 22789</strain>
    </source>
</reference>
<proteinExistence type="predicted"/>
<gene>
    <name evidence="2" type="ORF">SAMN05660206_10240</name>
</gene>
<evidence type="ECO:0000256" key="1">
    <source>
        <dbReference type="SAM" id="MobiDB-lite"/>
    </source>
</evidence>
<organism evidence="2 3">
    <name type="scientific">Sphingobacterium wenxiniae</name>
    <dbReference type="NCBI Taxonomy" id="683125"/>
    <lineage>
        <taxon>Bacteria</taxon>
        <taxon>Pseudomonadati</taxon>
        <taxon>Bacteroidota</taxon>
        <taxon>Sphingobacteriia</taxon>
        <taxon>Sphingobacteriales</taxon>
        <taxon>Sphingobacteriaceae</taxon>
        <taxon>Sphingobacterium</taxon>
    </lineage>
</organism>